<dbReference type="Gene3D" id="3.40.5.90">
    <property type="entry name" value="CDGSH iron-sulfur domain, mitoNEET-type"/>
    <property type="match status" value="1"/>
</dbReference>
<accession>A0A485KTB3</accession>
<evidence type="ECO:0000256" key="9">
    <source>
        <dbReference type="ARBA" id="ARBA00034078"/>
    </source>
</evidence>
<keyword evidence="7" id="KW-0411">Iron-sulfur</keyword>
<dbReference type="Proteomes" id="UP000332933">
    <property type="component" value="Unassembled WGS sequence"/>
</dbReference>
<evidence type="ECO:0000256" key="10">
    <source>
        <dbReference type="SAM" id="Phobius"/>
    </source>
</evidence>
<dbReference type="GO" id="GO:0005741">
    <property type="term" value="C:mitochondrial outer membrane"/>
    <property type="evidence" value="ECO:0007669"/>
    <property type="project" value="TreeGrafter"/>
</dbReference>
<dbReference type="InterPro" id="IPR018967">
    <property type="entry name" value="FeS-contain_CDGSH-typ"/>
</dbReference>
<evidence type="ECO:0000256" key="2">
    <source>
        <dbReference type="ARBA" id="ARBA00022692"/>
    </source>
</evidence>
<dbReference type="EMBL" id="VJMH01005282">
    <property type="protein sequence ID" value="KAF0697907.1"/>
    <property type="molecule type" value="Genomic_DNA"/>
</dbReference>
<evidence type="ECO:0000259" key="11">
    <source>
        <dbReference type="SMART" id="SM00704"/>
    </source>
</evidence>
<evidence type="ECO:0000256" key="1">
    <source>
        <dbReference type="ARBA" id="ARBA00004167"/>
    </source>
</evidence>
<dbReference type="FunFam" id="3.40.5.90:FF:000001">
    <property type="entry name" value="CDGSH iron-sulfur domain-containing protein 1"/>
    <property type="match status" value="1"/>
</dbReference>
<evidence type="ECO:0000256" key="5">
    <source>
        <dbReference type="ARBA" id="ARBA00022989"/>
    </source>
</evidence>
<evidence type="ECO:0000256" key="8">
    <source>
        <dbReference type="ARBA" id="ARBA00023136"/>
    </source>
</evidence>
<gene>
    <name evidence="13" type="primary">Aste57867_11439</name>
    <name evidence="12" type="ORF">As57867_011397</name>
    <name evidence="13" type="ORF">ASTE57867_11439</name>
</gene>
<dbReference type="Pfam" id="PF10660">
    <property type="entry name" value="MitoNEET_N"/>
    <property type="match status" value="1"/>
</dbReference>
<keyword evidence="4" id="KW-0479">Metal-binding</keyword>
<reference evidence="13 14" key="1">
    <citation type="submission" date="2019-03" db="EMBL/GenBank/DDBJ databases">
        <authorList>
            <person name="Gaulin E."/>
            <person name="Dumas B."/>
        </authorList>
    </citation>
    <scope>NUCLEOTIDE SEQUENCE [LARGE SCALE GENOMIC DNA]</scope>
    <source>
        <strain evidence="13">CBS 568.67</strain>
    </source>
</reference>
<keyword evidence="14" id="KW-1185">Reference proteome</keyword>
<evidence type="ECO:0000313" key="13">
    <source>
        <dbReference type="EMBL" id="VFT88300.1"/>
    </source>
</evidence>
<dbReference type="InterPro" id="IPR045131">
    <property type="entry name" value="CISD1/2"/>
</dbReference>
<dbReference type="GO" id="GO:0046872">
    <property type="term" value="F:metal ion binding"/>
    <property type="evidence" value="ECO:0007669"/>
    <property type="project" value="UniProtKB-KW"/>
</dbReference>
<keyword evidence="5 10" id="KW-1133">Transmembrane helix</keyword>
<feature type="transmembrane region" description="Helical" evidence="10">
    <location>
        <begin position="38"/>
        <end position="58"/>
    </location>
</feature>
<dbReference type="InterPro" id="IPR019610">
    <property type="entry name" value="FeS-contain_mitoNEET_N"/>
</dbReference>
<dbReference type="EMBL" id="CAADRA010005303">
    <property type="protein sequence ID" value="VFT88300.1"/>
    <property type="molecule type" value="Genomic_DNA"/>
</dbReference>
<name>A0A485KTB3_9STRA</name>
<evidence type="ECO:0000256" key="7">
    <source>
        <dbReference type="ARBA" id="ARBA00023014"/>
    </source>
</evidence>
<dbReference type="SMART" id="SM00704">
    <property type="entry name" value="ZnF_CDGSH"/>
    <property type="match status" value="1"/>
</dbReference>
<sequence length="134" mass="14778">MEAIRKVLKIDLPKYLKSLPIPSTVEGITKLTSEEWQILAPFLVAVVVLLVTILSSFVGGGSKKSSRINTAVSLEKDKVVDTCDIEDMFTKGSLKCVLCRCWKSKKFPYCDGAHNEHNKKTGDNVGPLIVQKKA</sequence>
<evidence type="ECO:0000256" key="3">
    <source>
        <dbReference type="ARBA" id="ARBA00022714"/>
    </source>
</evidence>
<comment type="cofactor">
    <cofactor evidence="9">
        <name>[2Fe-2S] cluster</name>
        <dbReference type="ChEBI" id="CHEBI:190135"/>
    </cofactor>
</comment>
<comment type="subcellular location">
    <subcellularLocation>
        <location evidence="1">Membrane</location>
        <topology evidence="1">Single-pass membrane protein</topology>
    </subcellularLocation>
</comment>
<keyword evidence="3" id="KW-0001">2Fe-2S</keyword>
<keyword evidence="2 10" id="KW-0812">Transmembrane</keyword>
<dbReference type="OrthoDB" id="449252at2759"/>
<reference evidence="12" key="2">
    <citation type="submission" date="2019-06" db="EMBL/GenBank/DDBJ databases">
        <title>Genomics analysis of Aphanomyces spp. identifies a new class of oomycete effector associated with host adaptation.</title>
        <authorList>
            <person name="Gaulin E."/>
        </authorList>
    </citation>
    <scope>NUCLEOTIDE SEQUENCE</scope>
    <source>
        <strain evidence="12">CBS 578.67</strain>
    </source>
</reference>
<dbReference type="InterPro" id="IPR042216">
    <property type="entry name" value="MitoNEET_CISD"/>
</dbReference>
<evidence type="ECO:0000313" key="12">
    <source>
        <dbReference type="EMBL" id="KAF0697907.1"/>
    </source>
</evidence>
<dbReference type="AlphaFoldDB" id="A0A485KTB3"/>
<evidence type="ECO:0000313" key="14">
    <source>
        <dbReference type="Proteomes" id="UP000332933"/>
    </source>
</evidence>
<organism evidence="13 14">
    <name type="scientific">Aphanomyces stellatus</name>
    <dbReference type="NCBI Taxonomy" id="120398"/>
    <lineage>
        <taxon>Eukaryota</taxon>
        <taxon>Sar</taxon>
        <taxon>Stramenopiles</taxon>
        <taxon>Oomycota</taxon>
        <taxon>Saprolegniomycetes</taxon>
        <taxon>Saprolegniales</taxon>
        <taxon>Verrucalvaceae</taxon>
        <taxon>Aphanomyces</taxon>
    </lineage>
</organism>
<dbReference type="PANTHER" id="PTHR13680:SF5">
    <property type="entry name" value="CDGSH IRON-SULFUR DOMAIN-CONTAINING PROTEIN 1"/>
    <property type="match status" value="1"/>
</dbReference>
<evidence type="ECO:0000256" key="4">
    <source>
        <dbReference type="ARBA" id="ARBA00022723"/>
    </source>
</evidence>
<dbReference type="Pfam" id="PF09360">
    <property type="entry name" value="zf-CDGSH"/>
    <property type="match status" value="1"/>
</dbReference>
<proteinExistence type="predicted"/>
<dbReference type="GO" id="GO:0010506">
    <property type="term" value="P:regulation of autophagy"/>
    <property type="evidence" value="ECO:0007669"/>
    <property type="project" value="InterPro"/>
</dbReference>
<keyword evidence="8 10" id="KW-0472">Membrane</keyword>
<dbReference type="PANTHER" id="PTHR13680">
    <property type="entry name" value="CDGSH IRON-SULFUR DOMAIN-CONTAINING PROTEIN 1"/>
    <property type="match status" value="1"/>
</dbReference>
<keyword evidence="6" id="KW-0408">Iron</keyword>
<evidence type="ECO:0000256" key="6">
    <source>
        <dbReference type="ARBA" id="ARBA00023004"/>
    </source>
</evidence>
<protein>
    <submittedName>
        <fullName evidence="13">Aste57867_11439 protein</fullName>
    </submittedName>
</protein>
<feature type="domain" description="Iron-binding zinc finger CDGSH type" evidence="11">
    <location>
        <begin position="78"/>
        <end position="120"/>
    </location>
</feature>
<dbReference type="GO" id="GO:0051537">
    <property type="term" value="F:2 iron, 2 sulfur cluster binding"/>
    <property type="evidence" value="ECO:0007669"/>
    <property type="project" value="UniProtKB-KW"/>
</dbReference>